<proteinExistence type="predicted"/>
<dbReference type="Proteomes" id="UP001164250">
    <property type="component" value="Chromosome 4"/>
</dbReference>
<comment type="caution">
    <text evidence="1">The sequence shown here is derived from an EMBL/GenBank/DDBJ whole genome shotgun (WGS) entry which is preliminary data.</text>
</comment>
<organism evidence="1 2">
    <name type="scientific">Pistacia atlantica</name>
    <dbReference type="NCBI Taxonomy" id="434234"/>
    <lineage>
        <taxon>Eukaryota</taxon>
        <taxon>Viridiplantae</taxon>
        <taxon>Streptophyta</taxon>
        <taxon>Embryophyta</taxon>
        <taxon>Tracheophyta</taxon>
        <taxon>Spermatophyta</taxon>
        <taxon>Magnoliopsida</taxon>
        <taxon>eudicotyledons</taxon>
        <taxon>Gunneridae</taxon>
        <taxon>Pentapetalae</taxon>
        <taxon>rosids</taxon>
        <taxon>malvids</taxon>
        <taxon>Sapindales</taxon>
        <taxon>Anacardiaceae</taxon>
        <taxon>Pistacia</taxon>
    </lineage>
</organism>
<sequence length="102" mass="11646">MTISSAKDLKNINWHYGPTRPYDVDQRLVIPLPRPVNRDSTLYTNVVHAGNEEGTKKLIGSARLKLRDVLNDVGTRERVKRTLISRDLLVGLKEKLKLRLIS</sequence>
<name>A0ACC1BN34_9ROSI</name>
<evidence type="ECO:0000313" key="1">
    <source>
        <dbReference type="EMBL" id="KAJ0100360.1"/>
    </source>
</evidence>
<protein>
    <submittedName>
        <fullName evidence="1">Uncharacterized protein</fullName>
    </submittedName>
</protein>
<evidence type="ECO:0000313" key="2">
    <source>
        <dbReference type="Proteomes" id="UP001164250"/>
    </source>
</evidence>
<accession>A0ACC1BN34</accession>
<dbReference type="EMBL" id="CM047900">
    <property type="protein sequence ID" value="KAJ0100360.1"/>
    <property type="molecule type" value="Genomic_DNA"/>
</dbReference>
<reference evidence="2" key="1">
    <citation type="journal article" date="2023" name="G3 (Bethesda)">
        <title>Genome assembly and association tests identify interacting loci associated with vigor, precocity, and sex in interspecific pistachio rootstocks.</title>
        <authorList>
            <person name="Palmer W."/>
            <person name="Jacygrad E."/>
            <person name="Sagayaradj S."/>
            <person name="Cavanaugh K."/>
            <person name="Han R."/>
            <person name="Bertier L."/>
            <person name="Beede B."/>
            <person name="Kafkas S."/>
            <person name="Golino D."/>
            <person name="Preece J."/>
            <person name="Michelmore R."/>
        </authorList>
    </citation>
    <scope>NUCLEOTIDE SEQUENCE [LARGE SCALE GENOMIC DNA]</scope>
</reference>
<keyword evidence="2" id="KW-1185">Reference proteome</keyword>
<gene>
    <name evidence="1" type="ORF">Patl1_20252</name>
</gene>